<dbReference type="SUPFAM" id="SSF55811">
    <property type="entry name" value="Nudix"/>
    <property type="match status" value="1"/>
</dbReference>
<proteinExistence type="predicted"/>
<dbReference type="GO" id="GO:0010945">
    <property type="term" value="F:coenzyme A diphosphatase activity"/>
    <property type="evidence" value="ECO:0007669"/>
    <property type="project" value="InterPro"/>
</dbReference>
<dbReference type="AlphaFoldDB" id="A0A1X2ICL8"/>
<dbReference type="OrthoDB" id="77989at2759"/>
<protein>
    <submittedName>
        <fullName evidence="3">NUDIX hydrolase domain-like protein</fullName>
    </submittedName>
</protein>
<evidence type="ECO:0000313" key="4">
    <source>
        <dbReference type="Proteomes" id="UP000193560"/>
    </source>
</evidence>
<dbReference type="PROSITE" id="PS00893">
    <property type="entry name" value="NUDIX_BOX"/>
    <property type="match status" value="1"/>
</dbReference>
<dbReference type="Gene3D" id="3.90.79.10">
    <property type="entry name" value="Nucleoside Triphosphate Pyrophosphohydrolase"/>
    <property type="match status" value="1"/>
</dbReference>
<dbReference type="PANTHER" id="PTHR12992">
    <property type="entry name" value="NUDIX HYDROLASE"/>
    <property type="match status" value="1"/>
</dbReference>
<name>A0A1X2ICL8_9FUNG</name>
<organism evidence="3 4">
    <name type="scientific">Absidia repens</name>
    <dbReference type="NCBI Taxonomy" id="90262"/>
    <lineage>
        <taxon>Eukaryota</taxon>
        <taxon>Fungi</taxon>
        <taxon>Fungi incertae sedis</taxon>
        <taxon>Mucoromycota</taxon>
        <taxon>Mucoromycotina</taxon>
        <taxon>Mucoromycetes</taxon>
        <taxon>Mucorales</taxon>
        <taxon>Cunninghamellaceae</taxon>
        <taxon>Absidia</taxon>
    </lineage>
</organism>
<dbReference type="CDD" id="cd03426">
    <property type="entry name" value="NUDIX_CoAse_Nudt7"/>
    <property type="match status" value="1"/>
</dbReference>
<dbReference type="InterPro" id="IPR045121">
    <property type="entry name" value="CoAse"/>
</dbReference>
<dbReference type="InterPro" id="IPR015797">
    <property type="entry name" value="NUDIX_hydrolase-like_dom_sf"/>
</dbReference>
<keyword evidence="4" id="KW-1185">Reference proteome</keyword>
<dbReference type="EMBL" id="MCGE01000015">
    <property type="protein sequence ID" value="ORZ13977.1"/>
    <property type="molecule type" value="Genomic_DNA"/>
</dbReference>
<dbReference type="Pfam" id="PF00293">
    <property type="entry name" value="NUDIX"/>
    <property type="match status" value="1"/>
</dbReference>
<dbReference type="InterPro" id="IPR020084">
    <property type="entry name" value="NUDIX_hydrolase_CS"/>
</dbReference>
<evidence type="ECO:0000259" key="2">
    <source>
        <dbReference type="PROSITE" id="PS51462"/>
    </source>
</evidence>
<evidence type="ECO:0000256" key="1">
    <source>
        <dbReference type="ARBA" id="ARBA00022801"/>
    </source>
</evidence>
<comment type="caution">
    <text evidence="3">The sequence shown here is derived from an EMBL/GenBank/DDBJ whole genome shotgun (WGS) entry which is preliminary data.</text>
</comment>
<dbReference type="PROSITE" id="PS51462">
    <property type="entry name" value="NUDIX"/>
    <property type="match status" value="1"/>
</dbReference>
<sequence>MSIQHLRSLCEKLYSSPIENKVSPISHPRRAGVAAILRWNIDGEQSDELLSTLPTPLTSTLSQDSTLTSFINQMDSVPGELELLFIQRAKRPGDLWSGQVAFPGGKNEENETDMETAMREVEEEIGLDLGGQDFLHLGKLNDKEITSLENKFMMILVPFVFLQISVKTPPLTIQPAEVAAVHWVSLHYLVSTPTTLFDPFGTHIPDTQRILKNPRPGIVKVPSLTLPTASMSEPDDSVEEPVILWGLTLHVTQQLIGFASNQLQEDSLLIAYSNPNKSIIKSRL</sequence>
<dbReference type="Proteomes" id="UP000193560">
    <property type="component" value="Unassembled WGS sequence"/>
</dbReference>
<dbReference type="PANTHER" id="PTHR12992:SF44">
    <property type="entry name" value="NUDIX HYDROLASE DOMAIN-CONTAINING PROTEIN"/>
    <property type="match status" value="1"/>
</dbReference>
<feature type="domain" description="Nudix hydrolase" evidence="2">
    <location>
        <begin position="61"/>
        <end position="210"/>
    </location>
</feature>
<dbReference type="InterPro" id="IPR000086">
    <property type="entry name" value="NUDIX_hydrolase_dom"/>
</dbReference>
<accession>A0A1X2ICL8</accession>
<keyword evidence="1 3" id="KW-0378">Hydrolase</keyword>
<gene>
    <name evidence="3" type="ORF">BCR42DRAFT_59243</name>
</gene>
<dbReference type="STRING" id="90262.A0A1X2ICL8"/>
<evidence type="ECO:0000313" key="3">
    <source>
        <dbReference type="EMBL" id="ORZ13977.1"/>
    </source>
</evidence>
<reference evidence="3 4" key="1">
    <citation type="submission" date="2016-07" db="EMBL/GenBank/DDBJ databases">
        <title>Pervasive Adenine N6-methylation of Active Genes in Fungi.</title>
        <authorList>
            <consortium name="DOE Joint Genome Institute"/>
            <person name="Mondo S.J."/>
            <person name="Dannebaum R.O."/>
            <person name="Kuo R.C."/>
            <person name="Labutti K."/>
            <person name="Haridas S."/>
            <person name="Kuo A."/>
            <person name="Salamov A."/>
            <person name="Ahrendt S.R."/>
            <person name="Lipzen A."/>
            <person name="Sullivan W."/>
            <person name="Andreopoulos W.B."/>
            <person name="Clum A."/>
            <person name="Lindquist E."/>
            <person name="Daum C."/>
            <person name="Ramamoorthy G.K."/>
            <person name="Gryganskyi A."/>
            <person name="Culley D."/>
            <person name="Magnuson J.K."/>
            <person name="James T.Y."/>
            <person name="O'Malley M.A."/>
            <person name="Stajich J.E."/>
            <person name="Spatafora J.W."/>
            <person name="Visel A."/>
            <person name="Grigoriev I.V."/>
        </authorList>
    </citation>
    <scope>NUCLEOTIDE SEQUENCE [LARGE SCALE GENOMIC DNA]</scope>
    <source>
        <strain evidence="3 4">NRRL 1336</strain>
    </source>
</reference>